<evidence type="ECO:0000256" key="1">
    <source>
        <dbReference type="SAM" id="MobiDB-lite"/>
    </source>
</evidence>
<accession>A0ABR1KAP1</accession>
<gene>
    <name evidence="3" type="ORF">IWZ03DRAFT_73512</name>
</gene>
<protein>
    <recommendedName>
        <fullName evidence="5">Secreted protein</fullName>
    </recommendedName>
</protein>
<sequence length="104" mass="11531">MHVGRLTLTSWIGLLRVCWAPLHRSFVGRRVVLCLARPLPSRTSCCPALPGPPPLPSPSSSQTLSFISPDPYLQYQGPKSLHCRAPAPHPARLRSRLRRPPHLS</sequence>
<proteinExistence type="predicted"/>
<dbReference type="Proteomes" id="UP001363622">
    <property type="component" value="Unassembled WGS sequence"/>
</dbReference>
<feature type="signal peptide" evidence="2">
    <location>
        <begin position="1"/>
        <end position="20"/>
    </location>
</feature>
<organism evidence="3 4">
    <name type="scientific">Phyllosticta citriasiana</name>
    <dbReference type="NCBI Taxonomy" id="595635"/>
    <lineage>
        <taxon>Eukaryota</taxon>
        <taxon>Fungi</taxon>
        <taxon>Dikarya</taxon>
        <taxon>Ascomycota</taxon>
        <taxon>Pezizomycotina</taxon>
        <taxon>Dothideomycetes</taxon>
        <taxon>Dothideomycetes incertae sedis</taxon>
        <taxon>Botryosphaeriales</taxon>
        <taxon>Phyllostictaceae</taxon>
        <taxon>Phyllosticta</taxon>
    </lineage>
</organism>
<feature type="region of interest" description="Disordered" evidence="1">
    <location>
        <begin position="47"/>
        <end position="104"/>
    </location>
</feature>
<reference evidence="3 4" key="1">
    <citation type="submission" date="2024-04" db="EMBL/GenBank/DDBJ databases">
        <title>Phyllosticta paracitricarpa is synonymous to the EU quarantine fungus P. citricarpa based on phylogenomic analyses.</title>
        <authorList>
            <consortium name="Lawrence Berkeley National Laboratory"/>
            <person name="Van Ingen-Buijs V.A."/>
            <person name="Van Westerhoven A.C."/>
            <person name="Haridas S."/>
            <person name="Skiadas P."/>
            <person name="Martin F."/>
            <person name="Groenewald J.Z."/>
            <person name="Crous P.W."/>
            <person name="Seidl M.F."/>
        </authorList>
    </citation>
    <scope>NUCLEOTIDE SEQUENCE [LARGE SCALE GENOMIC DNA]</scope>
    <source>
        <strain evidence="3 4">CBS 123371</strain>
    </source>
</reference>
<evidence type="ECO:0008006" key="5">
    <source>
        <dbReference type="Google" id="ProtNLM"/>
    </source>
</evidence>
<evidence type="ECO:0000313" key="4">
    <source>
        <dbReference type="Proteomes" id="UP001363622"/>
    </source>
</evidence>
<feature type="compositionally biased region" description="Basic residues" evidence="1">
    <location>
        <begin position="91"/>
        <end position="104"/>
    </location>
</feature>
<evidence type="ECO:0000256" key="2">
    <source>
        <dbReference type="SAM" id="SignalP"/>
    </source>
</evidence>
<comment type="caution">
    <text evidence="3">The sequence shown here is derived from an EMBL/GenBank/DDBJ whole genome shotgun (WGS) entry which is preliminary data.</text>
</comment>
<keyword evidence="2" id="KW-0732">Signal</keyword>
<keyword evidence="4" id="KW-1185">Reference proteome</keyword>
<feature type="chain" id="PRO_5046819140" description="Secreted protein" evidence="2">
    <location>
        <begin position="21"/>
        <end position="104"/>
    </location>
</feature>
<dbReference type="EMBL" id="JBBPHU010000013">
    <property type="protein sequence ID" value="KAK7511035.1"/>
    <property type="molecule type" value="Genomic_DNA"/>
</dbReference>
<evidence type="ECO:0000313" key="3">
    <source>
        <dbReference type="EMBL" id="KAK7511035.1"/>
    </source>
</evidence>
<feature type="compositionally biased region" description="Low complexity" evidence="1">
    <location>
        <begin position="58"/>
        <end position="69"/>
    </location>
</feature>
<name>A0ABR1KAP1_9PEZI</name>